<dbReference type="HOGENOM" id="CLU_3403842_0_0_6"/>
<proteinExistence type="predicted"/>
<sequence>MSGFNNITFILLTFLQVLGKENGEIQTEFP</sequence>
<dbReference type="Proteomes" id="UP000000238">
    <property type="component" value="Chromosome"/>
</dbReference>
<dbReference type="AlphaFoldDB" id="Q2S8J9"/>
<organism evidence="1 2">
    <name type="scientific">Hahella chejuensis (strain KCTC 2396)</name>
    <dbReference type="NCBI Taxonomy" id="349521"/>
    <lineage>
        <taxon>Bacteria</taxon>
        <taxon>Pseudomonadati</taxon>
        <taxon>Pseudomonadota</taxon>
        <taxon>Gammaproteobacteria</taxon>
        <taxon>Oceanospirillales</taxon>
        <taxon>Hahellaceae</taxon>
        <taxon>Hahella</taxon>
    </lineage>
</organism>
<evidence type="ECO:0000313" key="1">
    <source>
        <dbReference type="EMBL" id="ABC33025.1"/>
    </source>
</evidence>
<reference evidence="1 2" key="1">
    <citation type="journal article" date="2005" name="Nucleic Acids Res.">
        <title>Genomic blueprint of Hahella chejuensis, a marine microbe producing an algicidal agent.</title>
        <authorList>
            <person name="Jeong H."/>
            <person name="Yim J.H."/>
            <person name="Lee C."/>
            <person name="Choi S.-H."/>
            <person name="Park Y.K."/>
            <person name="Yoon S.H."/>
            <person name="Hur C.-G."/>
            <person name="Kang H.-Y."/>
            <person name="Kim D."/>
            <person name="Lee H.H."/>
            <person name="Park K.H."/>
            <person name="Park S.-H."/>
            <person name="Park H.-S."/>
            <person name="Lee H.K."/>
            <person name="Oh T.K."/>
            <person name="Kim J.F."/>
        </authorList>
    </citation>
    <scope>NUCLEOTIDE SEQUENCE [LARGE SCALE GENOMIC DNA]</scope>
    <source>
        <strain evidence="1 2">KCTC 2396</strain>
    </source>
</reference>
<accession>Q2S8J9</accession>
<gene>
    <name evidence="1" type="ordered locus">HCH_06380</name>
</gene>
<dbReference type="EMBL" id="CP000155">
    <property type="protein sequence ID" value="ABC33025.1"/>
    <property type="molecule type" value="Genomic_DNA"/>
</dbReference>
<protein>
    <submittedName>
        <fullName evidence="1">Uncharacterized protein</fullName>
    </submittedName>
</protein>
<dbReference type="KEGG" id="hch:HCH_06380"/>
<keyword evidence="2" id="KW-1185">Reference proteome</keyword>
<name>Q2S8J9_HAHCH</name>
<evidence type="ECO:0000313" key="2">
    <source>
        <dbReference type="Proteomes" id="UP000000238"/>
    </source>
</evidence>